<dbReference type="Proteomes" id="UP001324115">
    <property type="component" value="Unassembled WGS sequence"/>
</dbReference>
<organism evidence="6 7">
    <name type="scientific">Quercus rubra</name>
    <name type="common">Northern red oak</name>
    <name type="synonym">Quercus borealis</name>
    <dbReference type="NCBI Taxonomy" id="3512"/>
    <lineage>
        <taxon>Eukaryota</taxon>
        <taxon>Viridiplantae</taxon>
        <taxon>Streptophyta</taxon>
        <taxon>Embryophyta</taxon>
        <taxon>Tracheophyta</taxon>
        <taxon>Spermatophyta</taxon>
        <taxon>Magnoliopsida</taxon>
        <taxon>eudicotyledons</taxon>
        <taxon>Gunneridae</taxon>
        <taxon>Pentapetalae</taxon>
        <taxon>rosids</taxon>
        <taxon>fabids</taxon>
        <taxon>Fagales</taxon>
        <taxon>Fagaceae</taxon>
        <taxon>Quercus</taxon>
    </lineage>
</organism>
<evidence type="ECO:0000256" key="1">
    <source>
        <dbReference type="ARBA" id="ARBA00010609"/>
    </source>
</evidence>
<dbReference type="InterPro" id="IPR011706">
    <property type="entry name" value="Cu-oxidase_C"/>
</dbReference>
<sequence length="336" mass="38684">MVDQGKTYLLRLVNAVVSADMFFAIAQHDLRIVGTDGNYIKPVTISYILISPGQTMDILLKANQSLGHYYIAARQFWSQVEQVTEFDLVNATMILQYRGNYPIPSSPTFPNTLPLYKDLKAAIKFQSTFRSLASEDYPINQFPSTNLFFETLHHQQVKKIYWLQALIALVGPTQFLVMYYWLTTDLSCRNISGVYTTDFPDFPPSFYYFTGDDYEGDLALTNIGTKVKVLNYNEEIEIVFQGTNLLDGSAFHPMHLHGYSFYVVGKGFGNYDNETDPKNFNLVDPVEVNTFSVPKNGWLAIRFVANNPGVWFWHYHLDRHMTGNGCCFYCEEWRHY</sequence>
<comment type="similarity">
    <text evidence="1">Belongs to the multicopper oxidase family.</text>
</comment>
<evidence type="ECO:0000259" key="5">
    <source>
        <dbReference type="Pfam" id="PF07731"/>
    </source>
</evidence>
<evidence type="ECO:0008006" key="8">
    <source>
        <dbReference type="Google" id="ProtNLM"/>
    </source>
</evidence>
<dbReference type="InterPro" id="IPR001117">
    <property type="entry name" value="Cu-oxidase_2nd"/>
</dbReference>
<evidence type="ECO:0000259" key="4">
    <source>
        <dbReference type="Pfam" id="PF00394"/>
    </source>
</evidence>
<protein>
    <recommendedName>
        <fullName evidence="8">Laccase</fullName>
    </recommendedName>
</protein>
<name>A0AAN7J7Y8_QUERU</name>
<accession>A0AAN7J7Y8</accession>
<keyword evidence="3" id="KW-0812">Transmembrane</keyword>
<evidence type="ECO:0000256" key="2">
    <source>
        <dbReference type="ARBA" id="ARBA00023180"/>
    </source>
</evidence>
<dbReference type="SUPFAM" id="SSF49503">
    <property type="entry name" value="Cupredoxins"/>
    <property type="match status" value="2"/>
</dbReference>
<keyword evidence="2" id="KW-0325">Glycoprotein</keyword>
<keyword evidence="3" id="KW-0472">Membrane</keyword>
<dbReference type="Pfam" id="PF07731">
    <property type="entry name" value="Cu-oxidase_2"/>
    <property type="match status" value="1"/>
</dbReference>
<reference evidence="6 7" key="1">
    <citation type="journal article" date="2023" name="G3 (Bethesda)">
        <title>A haplotype-resolved chromosome-scale genome for Quercus rubra L. provides insights into the genetics of adaptive traits for red oak species.</title>
        <authorList>
            <person name="Kapoor B."/>
            <person name="Jenkins J."/>
            <person name="Schmutz J."/>
            <person name="Zhebentyayeva T."/>
            <person name="Kuelheim C."/>
            <person name="Coggeshall M."/>
            <person name="Heim C."/>
            <person name="Lasky J.R."/>
            <person name="Leites L."/>
            <person name="Islam-Faridi N."/>
            <person name="Romero-Severson J."/>
            <person name="DeLeo V.L."/>
            <person name="Lucas S.M."/>
            <person name="Lazic D."/>
            <person name="Gailing O."/>
            <person name="Carlson J."/>
            <person name="Staton M."/>
        </authorList>
    </citation>
    <scope>NUCLEOTIDE SEQUENCE [LARGE SCALE GENOMIC DNA]</scope>
    <source>
        <strain evidence="6">Pseudo-F2</strain>
    </source>
</reference>
<evidence type="ECO:0000313" key="7">
    <source>
        <dbReference type="Proteomes" id="UP001324115"/>
    </source>
</evidence>
<dbReference type="Pfam" id="PF00394">
    <property type="entry name" value="Cu-oxidase"/>
    <property type="match status" value="1"/>
</dbReference>
<dbReference type="PANTHER" id="PTHR11709:SF261">
    <property type="entry name" value="LACCASE"/>
    <property type="match status" value="1"/>
</dbReference>
<feature type="domain" description="Plastocyanin-like" evidence="4">
    <location>
        <begin position="2"/>
        <end position="100"/>
    </location>
</feature>
<proteinExistence type="inferred from homology"/>
<dbReference type="PANTHER" id="PTHR11709">
    <property type="entry name" value="MULTI-COPPER OXIDASE"/>
    <property type="match status" value="1"/>
</dbReference>
<feature type="domain" description="Plastocyanin-like" evidence="5">
    <location>
        <begin position="219"/>
        <end position="322"/>
    </location>
</feature>
<evidence type="ECO:0000256" key="3">
    <source>
        <dbReference type="SAM" id="Phobius"/>
    </source>
</evidence>
<evidence type="ECO:0000313" key="6">
    <source>
        <dbReference type="EMBL" id="KAK4601586.1"/>
    </source>
</evidence>
<gene>
    <name evidence="6" type="ORF">RGQ29_010947</name>
</gene>
<dbReference type="GO" id="GO:0016491">
    <property type="term" value="F:oxidoreductase activity"/>
    <property type="evidence" value="ECO:0007669"/>
    <property type="project" value="InterPro"/>
</dbReference>
<feature type="transmembrane region" description="Helical" evidence="3">
    <location>
        <begin position="160"/>
        <end position="182"/>
    </location>
</feature>
<dbReference type="InterPro" id="IPR008972">
    <property type="entry name" value="Cupredoxin"/>
</dbReference>
<dbReference type="GO" id="GO:0005507">
    <property type="term" value="F:copper ion binding"/>
    <property type="evidence" value="ECO:0007669"/>
    <property type="project" value="InterPro"/>
</dbReference>
<comment type="caution">
    <text evidence="6">The sequence shown here is derived from an EMBL/GenBank/DDBJ whole genome shotgun (WGS) entry which is preliminary data.</text>
</comment>
<keyword evidence="3" id="KW-1133">Transmembrane helix</keyword>
<dbReference type="Gene3D" id="2.60.40.420">
    <property type="entry name" value="Cupredoxins - blue copper proteins"/>
    <property type="match status" value="2"/>
</dbReference>
<dbReference type="InterPro" id="IPR045087">
    <property type="entry name" value="Cu-oxidase_fam"/>
</dbReference>
<dbReference type="EMBL" id="JAXUIC010000002">
    <property type="protein sequence ID" value="KAK4601586.1"/>
    <property type="molecule type" value="Genomic_DNA"/>
</dbReference>
<dbReference type="AlphaFoldDB" id="A0AAN7J7Y8"/>
<keyword evidence="7" id="KW-1185">Reference proteome</keyword>